<dbReference type="Gene3D" id="2.130.10.10">
    <property type="entry name" value="YVTN repeat-like/Quinoprotein amine dehydrogenase"/>
    <property type="match status" value="1"/>
</dbReference>
<keyword evidence="2" id="KW-0677">Repeat</keyword>
<dbReference type="InterPro" id="IPR033010">
    <property type="entry name" value="Cdc20/Fizzy"/>
</dbReference>
<proteinExistence type="predicted"/>
<dbReference type="PANTHER" id="PTHR19918">
    <property type="entry name" value="CELL DIVISION CYCLE 20 CDC20 FIZZY -RELATED"/>
    <property type="match status" value="1"/>
</dbReference>
<accession>A0A183F100</accession>
<dbReference type="PANTHER" id="PTHR19918:SF1">
    <property type="entry name" value="FIZZY-RELATED PROTEIN HOMOLOG"/>
    <property type="match status" value="1"/>
</dbReference>
<organism evidence="4">
    <name type="scientific">Gongylonema pulchrum</name>
    <dbReference type="NCBI Taxonomy" id="637853"/>
    <lineage>
        <taxon>Eukaryota</taxon>
        <taxon>Metazoa</taxon>
        <taxon>Ecdysozoa</taxon>
        <taxon>Nematoda</taxon>
        <taxon>Chromadorea</taxon>
        <taxon>Rhabditida</taxon>
        <taxon>Spirurina</taxon>
        <taxon>Spiruromorpha</taxon>
        <taxon>Spiruroidea</taxon>
        <taxon>Gongylonematidae</taxon>
        <taxon>Gongylonema</taxon>
    </lineage>
</organism>
<dbReference type="GO" id="GO:0010997">
    <property type="term" value="F:anaphase-promoting complex binding"/>
    <property type="evidence" value="ECO:0007669"/>
    <property type="project" value="InterPro"/>
</dbReference>
<keyword evidence="1" id="KW-0853">WD repeat</keyword>
<dbReference type="InterPro" id="IPR015943">
    <property type="entry name" value="WD40/YVTN_repeat-like_dom_sf"/>
</dbReference>
<dbReference type="GO" id="GO:1990757">
    <property type="term" value="F:ubiquitin ligase activator activity"/>
    <property type="evidence" value="ECO:0007669"/>
    <property type="project" value="TreeGrafter"/>
</dbReference>
<protein>
    <submittedName>
        <fullName evidence="4">WD_REPEATS_REGION domain-containing protein</fullName>
    </submittedName>
</protein>
<reference evidence="4" key="1">
    <citation type="submission" date="2016-06" db="UniProtKB">
        <authorList>
            <consortium name="WormBaseParasite"/>
        </authorList>
    </citation>
    <scope>IDENTIFICATION</scope>
</reference>
<dbReference type="GO" id="GO:0031145">
    <property type="term" value="P:anaphase-promoting complex-dependent catabolic process"/>
    <property type="evidence" value="ECO:0007669"/>
    <property type="project" value="TreeGrafter"/>
</dbReference>
<evidence type="ECO:0000313" key="4">
    <source>
        <dbReference type="WBParaSite" id="GPUH_0002692101-mRNA-1"/>
    </source>
</evidence>
<evidence type="ECO:0000256" key="1">
    <source>
        <dbReference type="ARBA" id="ARBA00022574"/>
    </source>
</evidence>
<dbReference type="GO" id="GO:1905786">
    <property type="term" value="P:positive regulation of anaphase-promoting complex-dependent catabolic process"/>
    <property type="evidence" value="ECO:0007669"/>
    <property type="project" value="TreeGrafter"/>
</dbReference>
<sequence length="70" mass="8043">LDAPELQDDFYLNLVDWSSQNMLSVGLNTCVYLWSACNSQVWMSCSDDSCSLVHLYCLPCMWLAFWSDHA</sequence>
<evidence type="ECO:0000256" key="2">
    <source>
        <dbReference type="ARBA" id="ARBA00022737"/>
    </source>
</evidence>
<name>A0A183F100_9BILA</name>
<dbReference type="WBParaSite" id="GPUH_0002692101-mRNA-1">
    <property type="protein sequence ID" value="GPUH_0002692101-mRNA-1"/>
    <property type="gene ID" value="GPUH_0002692101"/>
</dbReference>
<dbReference type="GO" id="GO:0005680">
    <property type="term" value="C:anaphase-promoting complex"/>
    <property type="evidence" value="ECO:0007669"/>
    <property type="project" value="TreeGrafter"/>
</dbReference>
<keyword evidence="3" id="KW-0131">Cell cycle</keyword>
<dbReference type="AlphaFoldDB" id="A0A183F100"/>
<evidence type="ECO:0000256" key="3">
    <source>
        <dbReference type="ARBA" id="ARBA00023306"/>
    </source>
</evidence>